<protein>
    <recommendedName>
        <fullName evidence="3">NADH-ubiquinone oxidoreductase chain 4L</fullName>
    </recommendedName>
    <alternativeName>
        <fullName evidence="9">NADH dehydrogenase subunit 4L</fullName>
    </alternativeName>
</protein>
<feature type="transmembrane region" description="Helical" evidence="11">
    <location>
        <begin position="55"/>
        <end position="78"/>
    </location>
</feature>
<dbReference type="Gene3D" id="1.10.287.3510">
    <property type="match status" value="1"/>
</dbReference>
<reference evidence="12" key="2">
    <citation type="submission" date="2014-04" db="EMBL/GenBank/DDBJ databases">
        <authorList>
            <person name="Yuan M.-L."/>
            <person name="Zhang Q.-L."/>
        </authorList>
    </citation>
    <scope>NUCLEOTIDE SEQUENCE</scope>
</reference>
<comment type="subcellular location">
    <subcellularLocation>
        <location evidence="1">Membrane</location>
        <topology evidence="1">Multi-pass membrane protein</topology>
    </subcellularLocation>
</comment>
<evidence type="ECO:0000256" key="11">
    <source>
        <dbReference type="SAM" id="Phobius"/>
    </source>
</evidence>
<dbReference type="InterPro" id="IPR039428">
    <property type="entry name" value="NUOK/Mnh_C1-like"/>
</dbReference>
<evidence type="ECO:0000256" key="3">
    <source>
        <dbReference type="ARBA" id="ARBA00016612"/>
    </source>
</evidence>
<evidence type="ECO:0000256" key="5">
    <source>
        <dbReference type="ARBA" id="ARBA00022967"/>
    </source>
</evidence>
<reference evidence="12" key="1">
    <citation type="journal article" date="2014" name="Mitochondrial DNA">
        <title>The complete mitochondrial genome of Poratrioza sinica (Insecta: Hemiptera: Psyllidae).</title>
        <authorList>
            <person name="Zhang Q.L."/>
            <person name="Guo Z.L."/>
            <person name="Yuan M.L."/>
        </authorList>
    </citation>
    <scope>NUCLEOTIDE SEQUENCE</scope>
</reference>
<evidence type="ECO:0000256" key="2">
    <source>
        <dbReference type="ARBA" id="ARBA00010519"/>
    </source>
</evidence>
<keyword evidence="6 11" id="KW-1133">Transmembrane helix</keyword>
<keyword evidence="7" id="KW-0520">NAD</keyword>
<keyword evidence="8 11" id="KW-0472">Membrane</keyword>
<evidence type="ECO:0000256" key="7">
    <source>
        <dbReference type="ARBA" id="ARBA00023027"/>
    </source>
</evidence>
<keyword evidence="5" id="KW-1278">Translocase</keyword>
<keyword evidence="12" id="KW-0496">Mitochondrion</keyword>
<evidence type="ECO:0000313" key="12">
    <source>
        <dbReference type="EMBL" id="AID54946.1"/>
    </source>
</evidence>
<dbReference type="GO" id="GO:0008137">
    <property type="term" value="F:NADH dehydrogenase (ubiquinone) activity"/>
    <property type="evidence" value="ECO:0007669"/>
    <property type="project" value="UniProtKB-EC"/>
</dbReference>
<evidence type="ECO:0000256" key="1">
    <source>
        <dbReference type="ARBA" id="ARBA00004141"/>
    </source>
</evidence>
<comment type="similarity">
    <text evidence="2">Belongs to the complex I subunit 4L family.</text>
</comment>
<evidence type="ECO:0000256" key="6">
    <source>
        <dbReference type="ARBA" id="ARBA00022989"/>
    </source>
</evidence>
<dbReference type="AlphaFoldDB" id="A0A068EUD6"/>
<geneLocation type="mitochondrion" evidence="12"/>
<keyword evidence="4 11" id="KW-0812">Transmembrane</keyword>
<dbReference type="Pfam" id="PF00420">
    <property type="entry name" value="Oxidored_q2"/>
    <property type="match status" value="1"/>
</dbReference>
<name>A0A068EUD6_9HEMI</name>
<evidence type="ECO:0000256" key="9">
    <source>
        <dbReference type="ARBA" id="ARBA00031586"/>
    </source>
</evidence>
<gene>
    <name evidence="12" type="primary">nad4L</name>
</gene>
<comment type="catalytic activity">
    <reaction evidence="10">
        <text>a ubiquinone + NADH + 5 H(+)(in) = a ubiquinol + NAD(+) + 4 H(+)(out)</text>
        <dbReference type="Rhea" id="RHEA:29091"/>
        <dbReference type="Rhea" id="RHEA-COMP:9565"/>
        <dbReference type="Rhea" id="RHEA-COMP:9566"/>
        <dbReference type="ChEBI" id="CHEBI:15378"/>
        <dbReference type="ChEBI" id="CHEBI:16389"/>
        <dbReference type="ChEBI" id="CHEBI:17976"/>
        <dbReference type="ChEBI" id="CHEBI:57540"/>
        <dbReference type="ChEBI" id="CHEBI:57945"/>
        <dbReference type="EC" id="7.1.1.2"/>
    </reaction>
</comment>
<feature type="transmembrane region" description="Helical" evidence="11">
    <location>
        <begin position="6"/>
        <end position="21"/>
    </location>
</feature>
<organism evidence="12">
    <name type="scientific">Paratrioza sinica</name>
    <dbReference type="NCBI Taxonomy" id="1511640"/>
    <lineage>
        <taxon>Eukaryota</taxon>
        <taxon>Metazoa</taxon>
        <taxon>Ecdysozoa</taxon>
        <taxon>Arthropoda</taxon>
        <taxon>Hexapoda</taxon>
        <taxon>Insecta</taxon>
        <taxon>Pterygota</taxon>
        <taxon>Neoptera</taxon>
        <taxon>Paraneoptera</taxon>
        <taxon>Hemiptera</taxon>
        <taxon>Sternorrhyncha</taxon>
        <taxon>Psylloidea</taxon>
        <taxon>Triozidae</taxon>
        <taxon>Paratrioza</taxon>
    </lineage>
</organism>
<evidence type="ECO:0000256" key="8">
    <source>
        <dbReference type="ARBA" id="ARBA00023136"/>
    </source>
</evidence>
<accession>A0A068EUD6</accession>
<evidence type="ECO:0000256" key="4">
    <source>
        <dbReference type="ARBA" id="ARBA00022692"/>
    </source>
</evidence>
<sequence>MVSLTCLFMFYFGLILFFGFSKHILMMLLSLEFISLVMLMMIINFLSMFLYDTSIIIYVMIVMVCEAVLGLVLITLMVHTHGSDYSKVIAVLMC</sequence>
<feature type="transmembrane region" description="Helical" evidence="11">
    <location>
        <begin position="28"/>
        <end position="49"/>
    </location>
</feature>
<dbReference type="GO" id="GO:0016020">
    <property type="term" value="C:membrane"/>
    <property type="evidence" value="ECO:0007669"/>
    <property type="project" value="UniProtKB-SubCell"/>
</dbReference>
<dbReference type="EMBL" id="KJ650081">
    <property type="protein sequence ID" value="AID54946.1"/>
    <property type="molecule type" value="Genomic_DNA"/>
</dbReference>
<evidence type="ECO:0000256" key="10">
    <source>
        <dbReference type="ARBA" id="ARBA00049551"/>
    </source>
</evidence>
<proteinExistence type="inferred from homology"/>